<dbReference type="SUPFAM" id="SSF48452">
    <property type="entry name" value="TPR-like"/>
    <property type="match status" value="1"/>
</dbReference>
<evidence type="ECO:0000313" key="2">
    <source>
        <dbReference type="Proteomes" id="UP000282832"/>
    </source>
</evidence>
<organism evidence="1 2">
    <name type="scientific">Sandaracinomonas limnophila</name>
    <dbReference type="NCBI Taxonomy" id="1862386"/>
    <lineage>
        <taxon>Bacteria</taxon>
        <taxon>Pseudomonadati</taxon>
        <taxon>Bacteroidota</taxon>
        <taxon>Cytophagia</taxon>
        <taxon>Cytophagales</taxon>
        <taxon>Flectobacillaceae</taxon>
        <taxon>Sandaracinomonas</taxon>
    </lineage>
</organism>
<dbReference type="OrthoDB" id="9813254at2"/>
<gene>
    <name evidence="1" type="ORF">EOJ36_03705</name>
</gene>
<proteinExistence type="predicted"/>
<protein>
    <recommendedName>
        <fullName evidence="3">Tetratricopeptide repeat protein</fullName>
    </recommendedName>
</protein>
<evidence type="ECO:0000313" key="1">
    <source>
        <dbReference type="EMBL" id="RVU25534.1"/>
    </source>
</evidence>
<accession>A0A437PTF3</accession>
<dbReference type="Gene3D" id="1.25.40.10">
    <property type="entry name" value="Tetratricopeptide repeat domain"/>
    <property type="match status" value="1"/>
</dbReference>
<name>A0A437PTF3_9BACT</name>
<comment type="caution">
    <text evidence="1">The sequence shown here is derived from an EMBL/GenBank/DDBJ whole genome shotgun (WGS) entry which is preliminary data.</text>
</comment>
<dbReference type="EMBL" id="SACY01000002">
    <property type="protein sequence ID" value="RVU25534.1"/>
    <property type="molecule type" value="Genomic_DNA"/>
</dbReference>
<evidence type="ECO:0008006" key="3">
    <source>
        <dbReference type="Google" id="ProtNLM"/>
    </source>
</evidence>
<reference evidence="1 2" key="1">
    <citation type="submission" date="2019-01" db="EMBL/GenBank/DDBJ databases">
        <authorList>
            <person name="Chen W.-M."/>
        </authorList>
    </citation>
    <scope>NUCLEOTIDE SEQUENCE [LARGE SCALE GENOMIC DNA]</scope>
    <source>
        <strain evidence="1 2">FSY-15</strain>
    </source>
</reference>
<dbReference type="InterPro" id="IPR011990">
    <property type="entry name" value="TPR-like_helical_dom_sf"/>
</dbReference>
<sequence>MILRKILFFLLISFVGQAQLLKDAWARKTIKSGLDAMYSFDFNESNATFNQLKTKYPNHPSSYLLLAMQMEWQYFPLQDHPNQKNSYKSLLEKSYNLASNAYEKNEEDLEAAFFCSASLGFLAAQEADSQNFMKAVSYAKNAYGFLKIGIDKVELQPEFLYATGIYHYYRIAYPELHPIIKPFMWFFKDGNKRLGLSQLEKAGSETVFVQNEAQFYLPYILNKYEGTPAAGLGISANLIKDHPNNLIYILQRAELLTLTKNFEAAEDFCEKLLQSKNKYFQGCYYTLEGMKYEAQKDYTKAEAFYLKSTFFPFEERFTKDIRGLSYLGLARIHLKKNQKSIAKKYVHLAENFVEYKNSLEELERLKK</sequence>
<dbReference type="AlphaFoldDB" id="A0A437PTF3"/>
<dbReference type="Proteomes" id="UP000282832">
    <property type="component" value="Unassembled WGS sequence"/>
</dbReference>
<dbReference type="RefSeq" id="WP_127802688.1">
    <property type="nucleotide sequence ID" value="NZ_SACY01000002.1"/>
</dbReference>
<keyword evidence="2" id="KW-1185">Reference proteome</keyword>